<gene>
    <name evidence="1" type="ORF">LTR37_018446</name>
</gene>
<evidence type="ECO:0000313" key="1">
    <source>
        <dbReference type="EMBL" id="KAK3691788.1"/>
    </source>
</evidence>
<evidence type="ECO:0000313" key="2">
    <source>
        <dbReference type="Proteomes" id="UP001281147"/>
    </source>
</evidence>
<dbReference type="Proteomes" id="UP001281147">
    <property type="component" value="Unassembled WGS sequence"/>
</dbReference>
<keyword evidence="2" id="KW-1185">Reference proteome</keyword>
<reference evidence="1" key="1">
    <citation type="submission" date="2023-07" db="EMBL/GenBank/DDBJ databases">
        <title>Black Yeasts Isolated from many extreme environments.</title>
        <authorList>
            <person name="Coleine C."/>
            <person name="Stajich J.E."/>
            <person name="Selbmann L."/>
        </authorList>
    </citation>
    <scope>NUCLEOTIDE SEQUENCE</scope>
    <source>
        <strain evidence="1">CCFEE 5714</strain>
    </source>
</reference>
<organism evidence="1 2">
    <name type="scientific">Vermiconidia calcicola</name>
    <dbReference type="NCBI Taxonomy" id="1690605"/>
    <lineage>
        <taxon>Eukaryota</taxon>
        <taxon>Fungi</taxon>
        <taxon>Dikarya</taxon>
        <taxon>Ascomycota</taxon>
        <taxon>Pezizomycotina</taxon>
        <taxon>Dothideomycetes</taxon>
        <taxon>Dothideomycetidae</taxon>
        <taxon>Mycosphaerellales</taxon>
        <taxon>Extremaceae</taxon>
        <taxon>Vermiconidia</taxon>
    </lineage>
</organism>
<comment type="caution">
    <text evidence="1">The sequence shown here is derived from an EMBL/GenBank/DDBJ whole genome shotgun (WGS) entry which is preliminary data.</text>
</comment>
<accession>A0ACC3MJX8</accession>
<proteinExistence type="predicted"/>
<name>A0ACC3MJX8_9PEZI</name>
<dbReference type="EMBL" id="JAUTXU010000257">
    <property type="protein sequence ID" value="KAK3691788.1"/>
    <property type="molecule type" value="Genomic_DNA"/>
</dbReference>
<sequence>MSSAGLLGILDLLITIFLLALVCGAGRYNAVAEPPILETTSVQQPAVRPVSTTTPTVVVTEKQQNRPPTLSRETLALYREHIQQQEAKQARTWVAPRPCETAPKRPPFNPDPAPLLRLARALAVGRHNSSSSINRAGRDEIQQPVAAPAPSASLPLATAILSTAPASRQYDTTTSAAALGNVLVAPIRVDVLHHPVSISTWAFDPRLSIPAASTRGAAPAPPSSLLHGAPSSGDPELDDLVAGLQDAFDEDDA</sequence>
<protein>
    <submittedName>
        <fullName evidence="1">Uncharacterized protein</fullName>
    </submittedName>
</protein>